<comment type="similarity">
    <text evidence="1">Belongs to the GST superfamily. NadH family.</text>
</comment>
<dbReference type="EC" id="5.99.1.4" evidence="1"/>
<comment type="catalytic activity">
    <reaction evidence="1">
        <text>2-hydroxychromene-2-carboxylate = (3E)-4-(2-hydroxyphenyl)-2-oxobut-3-enoate</text>
        <dbReference type="Rhea" id="RHEA:27401"/>
        <dbReference type="ChEBI" id="CHEBI:59350"/>
        <dbReference type="ChEBI" id="CHEBI:59353"/>
        <dbReference type="EC" id="5.99.1.4"/>
    </reaction>
</comment>
<evidence type="ECO:0000256" key="1">
    <source>
        <dbReference type="PIRNR" id="PIRNR006386"/>
    </source>
</evidence>
<dbReference type="Gene3D" id="3.40.30.10">
    <property type="entry name" value="Glutaredoxin"/>
    <property type="match status" value="1"/>
</dbReference>
<dbReference type="InterPro" id="IPR001853">
    <property type="entry name" value="DSBA-like_thioredoxin_dom"/>
</dbReference>
<dbReference type="GO" id="GO:0006749">
    <property type="term" value="P:glutathione metabolic process"/>
    <property type="evidence" value="ECO:0007669"/>
    <property type="project" value="TreeGrafter"/>
</dbReference>
<dbReference type="RefSeq" id="WP_007008147.1">
    <property type="nucleotide sequence ID" value="NZ_AJXZ01000019.1"/>
</dbReference>
<dbReference type="EMBL" id="AJXZ01000019">
    <property type="protein sequence ID" value="EIM75540.1"/>
    <property type="molecule type" value="Genomic_DNA"/>
</dbReference>
<name>I5C138_9HYPH</name>
<dbReference type="PANTHER" id="PTHR42943">
    <property type="entry name" value="GLUTATHIONE S-TRANSFERASE KAPPA"/>
    <property type="match status" value="1"/>
</dbReference>
<dbReference type="PATRIC" id="fig|1189611.3.peg.1692"/>
<protein>
    <recommendedName>
        <fullName evidence="1">2-hydroxychromene-2-carboxylate isomerase</fullName>
        <ecNumber evidence="1">5.99.1.4</ecNumber>
    </recommendedName>
</protein>
<accession>I5C138</accession>
<evidence type="ECO:0000256" key="2">
    <source>
        <dbReference type="PIRSR" id="PIRSR006386-1"/>
    </source>
</evidence>
<dbReference type="SUPFAM" id="SSF52833">
    <property type="entry name" value="Thioredoxin-like"/>
    <property type="match status" value="1"/>
</dbReference>
<evidence type="ECO:0000313" key="6">
    <source>
        <dbReference type="Proteomes" id="UP000004622"/>
    </source>
</evidence>
<dbReference type="GO" id="GO:0018845">
    <property type="term" value="F:2-hydroxychromene-2-carboxylate isomerase activity"/>
    <property type="evidence" value="ECO:0007669"/>
    <property type="project" value="UniProtKB-UniRule"/>
</dbReference>
<reference evidence="5 6" key="1">
    <citation type="journal article" date="2012" name="J. Bacteriol.">
        <title>Genome Sequence of Nitratireductor aquibiodomus Strain RA22.</title>
        <authorList>
            <person name="Singh A."/>
            <person name="Jangir P.K."/>
            <person name="Kumari C."/>
            <person name="Sharma R."/>
        </authorList>
    </citation>
    <scope>NUCLEOTIDE SEQUENCE [LARGE SCALE GENOMIC DNA]</scope>
    <source>
        <strain evidence="5 6">RA22</strain>
    </source>
</reference>
<dbReference type="InterPro" id="IPR036249">
    <property type="entry name" value="Thioredoxin-like_sf"/>
</dbReference>
<keyword evidence="1" id="KW-0413">Isomerase</keyword>
<dbReference type="AlphaFoldDB" id="I5C138"/>
<sequence length="226" mass="24918">MTATVDYYFTSASPFTYLGHQPLRTVLSKHGATVRVKPVNLMGVWEISGAVPPAKRPPVRQRLRLVELQRIADFRGMPINKTPRHWPVDPALSDHVIAALIAGGHDPMSYMERVFAAVWANEENIADPDTLAKYLELEKFDAASVLEAAQSEAIAAIRAQNTKDAVKADAVGVPTYVLNGEAFFGQDRVEYLDHALATGRAPITPWSLSPPRLRQAGPQCRQAPRR</sequence>
<feature type="domain" description="DSBA-like thioredoxin" evidence="4">
    <location>
        <begin position="4"/>
        <end position="197"/>
    </location>
</feature>
<comment type="caution">
    <text evidence="5">The sequence shown here is derived from an EMBL/GenBank/DDBJ whole genome shotgun (WGS) entry which is preliminary data.</text>
</comment>
<dbReference type="GO" id="GO:0004602">
    <property type="term" value="F:glutathione peroxidase activity"/>
    <property type="evidence" value="ECO:0007669"/>
    <property type="project" value="TreeGrafter"/>
</dbReference>
<dbReference type="GO" id="GO:1901170">
    <property type="term" value="P:naphthalene catabolic process"/>
    <property type="evidence" value="ECO:0007669"/>
    <property type="project" value="InterPro"/>
</dbReference>
<organism evidence="5 6">
    <name type="scientific">Nitratireductor aquibiodomus RA22</name>
    <dbReference type="NCBI Taxonomy" id="1189611"/>
    <lineage>
        <taxon>Bacteria</taxon>
        <taxon>Pseudomonadati</taxon>
        <taxon>Pseudomonadota</taxon>
        <taxon>Alphaproteobacteria</taxon>
        <taxon>Hyphomicrobiales</taxon>
        <taxon>Phyllobacteriaceae</taxon>
        <taxon>Nitratireductor</taxon>
    </lineage>
</organism>
<dbReference type="GO" id="GO:0004364">
    <property type="term" value="F:glutathione transferase activity"/>
    <property type="evidence" value="ECO:0007669"/>
    <property type="project" value="TreeGrafter"/>
</dbReference>
<feature type="region of interest" description="Disordered" evidence="3">
    <location>
        <begin position="207"/>
        <end position="226"/>
    </location>
</feature>
<dbReference type="InterPro" id="IPR014440">
    <property type="entry name" value="HCCAis_GSTk"/>
</dbReference>
<proteinExistence type="inferred from homology"/>
<dbReference type="PANTHER" id="PTHR42943:SF13">
    <property type="entry name" value="GLUTATHIONE S-TRANSFERASE KAPPA-RELATED"/>
    <property type="match status" value="1"/>
</dbReference>
<dbReference type="STRING" id="204799.GCA_001696575_02954"/>
<gene>
    <name evidence="5" type="ORF">A33O_08316</name>
</gene>
<feature type="active site" description="Nucleophile" evidence="2">
    <location>
        <position position="13"/>
    </location>
</feature>
<dbReference type="Proteomes" id="UP000004622">
    <property type="component" value="Unassembled WGS sequence"/>
</dbReference>
<evidence type="ECO:0000256" key="3">
    <source>
        <dbReference type="SAM" id="MobiDB-lite"/>
    </source>
</evidence>
<dbReference type="CDD" id="cd03022">
    <property type="entry name" value="DsbA_HCCA_Iso"/>
    <property type="match status" value="1"/>
</dbReference>
<evidence type="ECO:0000259" key="4">
    <source>
        <dbReference type="Pfam" id="PF01323"/>
    </source>
</evidence>
<evidence type="ECO:0000313" key="5">
    <source>
        <dbReference type="EMBL" id="EIM75540.1"/>
    </source>
</evidence>
<dbReference type="InterPro" id="IPR051924">
    <property type="entry name" value="GST_Kappa/NadH"/>
</dbReference>
<dbReference type="PIRSF" id="PIRSF006386">
    <property type="entry name" value="HCCAis_GSTk"/>
    <property type="match status" value="1"/>
</dbReference>
<dbReference type="OrthoDB" id="5244108at2"/>
<dbReference type="InterPro" id="IPR044087">
    <property type="entry name" value="NahD-like"/>
</dbReference>
<dbReference type="Pfam" id="PF01323">
    <property type="entry name" value="DSBA"/>
    <property type="match status" value="1"/>
</dbReference>